<dbReference type="AlphaFoldDB" id="A0A414FVX5"/>
<evidence type="ECO:0000313" key="4">
    <source>
        <dbReference type="Proteomes" id="UP000286050"/>
    </source>
</evidence>
<protein>
    <submittedName>
        <fullName evidence="3">Uncharacterized protein</fullName>
    </submittedName>
</protein>
<dbReference type="RefSeq" id="WP_118272119.1">
    <property type="nucleotide sequence ID" value="NZ_QSJI01000005.1"/>
</dbReference>
<keyword evidence="2" id="KW-0472">Membrane</keyword>
<proteinExistence type="predicted"/>
<evidence type="ECO:0000313" key="3">
    <source>
        <dbReference type="EMBL" id="RHD55313.1"/>
    </source>
</evidence>
<reference evidence="3 4" key="1">
    <citation type="submission" date="2018-08" db="EMBL/GenBank/DDBJ databases">
        <title>A genome reference for cultivated species of the human gut microbiota.</title>
        <authorList>
            <person name="Zou Y."/>
            <person name="Xue W."/>
            <person name="Luo G."/>
        </authorList>
    </citation>
    <scope>NUCLEOTIDE SEQUENCE [LARGE SCALE GENOMIC DNA]</scope>
    <source>
        <strain evidence="3 4">AM30-5LB</strain>
    </source>
</reference>
<comment type="caution">
    <text evidence="3">The sequence shown here is derived from an EMBL/GenBank/DDBJ whole genome shotgun (WGS) entry which is preliminary data.</text>
</comment>
<sequence length="348" mass="38398">MARRKQHDAQVDPFTAGEPTLPWDEPGVFDGLFDNIEPEVCTLDESPYDGPTKTRDDYEAPSADDTADHSQREQSPSPSEARERKRQIQAERTAVRRAAKAAPKDKRGPSPLGKTVRAIAIFVVLANVLPALFYGIGGLFSDLTSETGSPELIEPKAPSYDGHDPSPGIDMDSLDDDERTCVQICEAYLQAIASEQSPERTAVIDGLNQSMMETTGYTCEELGIDANAYADWALSNFSYRIDSCYAHTDEGTASLYLYTWGPDLLDMRATLRQNVYSYMSELDADEAGAKRPLAENEQAHIRGLLAEAIENAEMDSESFLGFQLAFEDGTWVLDLEQAQYQLGIPLGY</sequence>
<keyword evidence="2" id="KW-1133">Transmembrane helix</keyword>
<feature type="compositionally biased region" description="Basic and acidic residues" evidence="1">
    <location>
        <begin position="80"/>
        <end position="89"/>
    </location>
</feature>
<evidence type="ECO:0000256" key="1">
    <source>
        <dbReference type="SAM" id="MobiDB-lite"/>
    </source>
</evidence>
<feature type="region of interest" description="Disordered" evidence="1">
    <location>
        <begin position="1"/>
        <end position="110"/>
    </location>
</feature>
<accession>A0A414FVX5</accession>
<evidence type="ECO:0000256" key="2">
    <source>
        <dbReference type="SAM" id="Phobius"/>
    </source>
</evidence>
<keyword evidence="2" id="KW-0812">Transmembrane</keyword>
<feature type="transmembrane region" description="Helical" evidence="2">
    <location>
        <begin position="116"/>
        <end position="140"/>
    </location>
</feature>
<organism evidence="3 4">
    <name type="scientific">Collinsella intestinalis</name>
    <dbReference type="NCBI Taxonomy" id="147207"/>
    <lineage>
        <taxon>Bacteria</taxon>
        <taxon>Bacillati</taxon>
        <taxon>Actinomycetota</taxon>
        <taxon>Coriobacteriia</taxon>
        <taxon>Coriobacteriales</taxon>
        <taxon>Coriobacteriaceae</taxon>
        <taxon>Collinsella</taxon>
    </lineage>
</organism>
<dbReference type="Proteomes" id="UP000286050">
    <property type="component" value="Unassembled WGS sequence"/>
</dbReference>
<dbReference type="EMBL" id="QSJI01000005">
    <property type="protein sequence ID" value="RHD55313.1"/>
    <property type="molecule type" value="Genomic_DNA"/>
</dbReference>
<gene>
    <name evidence="3" type="ORF">DW787_06315</name>
</gene>
<name>A0A414FVX5_9ACTN</name>